<name>A0A1H2VU59_9BACL</name>
<keyword evidence="2" id="KW-0560">Oxidoreductase</keyword>
<dbReference type="GO" id="GO:0006098">
    <property type="term" value="P:pentose-phosphate shunt"/>
    <property type="evidence" value="ECO:0007669"/>
    <property type="project" value="InterPro"/>
</dbReference>
<dbReference type="InterPro" id="IPR013328">
    <property type="entry name" value="6PGD_dom2"/>
</dbReference>
<keyword evidence="3" id="KW-0311">Gluconate utilization</keyword>
<reference evidence="6" key="1">
    <citation type="submission" date="2016-10" db="EMBL/GenBank/DDBJ databases">
        <authorList>
            <person name="de Groot N.N."/>
        </authorList>
    </citation>
    <scope>NUCLEOTIDE SEQUENCE [LARGE SCALE GENOMIC DNA]</scope>
    <source>
        <strain evidence="6">DSM 12489</strain>
    </source>
</reference>
<evidence type="ECO:0000256" key="1">
    <source>
        <dbReference type="ARBA" id="ARBA00008419"/>
    </source>
</evidence>
<dbReference type="InterPro" id="IPR036291">
    <property type="entry name" value="NAD(P)-bd_dom_sf"/>
</dbReference>
<dbReference type="GO" id="GO:0019521">
    <property type="term" value="P:D-gluconate metabolic process"/>
    <property type="evidence" value="ECO:0007669"/>
    <property type="project" value="UniProtKB-KW"/>
</dbReference>
<evidence type="ECO:0000256" key="3">
    <source>
        <dbReference type="ARBA" id="ARBA00023064"/>
    </source>
</evidence>
<reference evidence="7" key="2">
    <citation type="submission" date="2016-10" db="EMBL/GenBank/DDBJ databases">
        <authorList>
            <person name="Varghese N."/>
        </authorList>
    </citation>
    <scope>NUCLEOTIDE SEQUENCE [LARGE SCALE GENOMIC DNA]</scope>
    <source>
        <strain evidence="7">DSM 12489</strain>
    </source>
</reference>
<evidence type="ECO:0000313" key="7">
    <source>
        <dbReference type="Proteomes" id="UP000182589"/>
    </source>
</evidence>
<dbReference type="Gene3D" id="1.10.1040.10">
    <property type="entry name" value="N-(1-d-carboxylethyl)-l-norvaline Dehydrogenase, domain 2"/>
    <property type="match status" value="1"/>
</dbReference>
<evidence type="ECO:0000313" key="5">
    <source>
        <dbReference type="EMBL" id="GLV14266.1"/>
    </source>
</evidence>
<keyword evidence="7" id="KW-1185">Reference proteome</keyword>
<dbReference type="InterPro" id="IPR006115">
    <property type="entry name" value="6PGDH_NADP-bd"/>
</dbReference>
<evidence type="ECO:0000313" key="6">
    <source>
        <dbReference type="EMBL" id="SDW71900.1"/>
    </source>
</evidence>
<feature type="domain" description="6-phosphogluconate dehydrogenase C-terminal" evidence="4">
    <location>
        <begin position="170"/>
        <end position="300"/>
    </location>
</feature>
<dbReference type="InterPro" id="IPR008927">
    <property type="entry name" value="6-PGluconate_DH-like_C_sf"/>
</dbReference>
<dbReference type="SUPFAM" id="SSF48179">
    <property type="entry name" value="6-phosphogluconate dehydrogenase C-terminal domain-like"/>
    <property type="match status" value="1"/>
</dbReference>
<gene>
    <name evidence="5" type="primary">gnd</name>
    <name evidence="5" type="ORF">Heshes_19500</name>
    <name evidence="6" type="ORF">SAMN04489725_11226</name>
</gene>
<dbReference type="GO" id="GO:0050661">
    <property type="term" value="F:NADP binding"/>
    <property type="evidence" value="ECO:0007669"/>
    <property type="project" value="InterPro"/>
</dbReference>
<dbReference type="SUPFAM" id="SSF51735">
    <property type="entry name" value="NAD(P)-binding Rossmann-fold domains"/>
    <property type="match status" value="1"/>
</dbReference>
<dbReference type="Pfam" id="PF03446">
    <property type="entry name" value="NAD_binding_2"/>
    <property type="match status" value="1"/>
</dbReference>
<proteinExistence type="inferred from homology"/>
<accession>A0A1H2VU59</accession>
<dbReference type="InterPro" id="IPR006184">
    <property type="entry name" value="6PGdom_BS"/>
</dbReference>
<dbReference type="EMBL" id="FNOJ01000012">
    <property type="protein sequence ID" value="SDW71900.1"/>
    <property type="molecule type" value="Genomic_DNA"/>
</dbReference>
<dbReference type="AlphaFoldDB" id="A0A1H2VU59"/>
<dbReference type="PROSITE" id="PS00461">
    <property type="entry name" value="6PGD"/>
    <property type="match status" value="1"/>
</dbReference>
<dbReference type="Proteomes" id="UP000182589">
    <property type="component" value="Unassembled WGS sequence"/>
</dbReference>
<sequence>MFSMQVGLIGLGKMGHNLALNMMDHNHKVVAFDLDKNAVARLAEAGATPAESISDLVSKLESPRIVWLMVPHGKPVDNLIDQLTPLLSKGDIIIEGGNSYYKESVRHAEELSKQGIYFFDVGTSGGMEGARHGACYMIGGDAEVFKTIEPLFRDTAVPNGYVYTGRAGSGHYCKMVHNGVEYGMMAAIGEGFEVLEKGPFDYDFAEVARCWSNGSVIRGWLMELTEKAFRADPRLDQIRGVVHSSGEGQWTVQEALDIQAATPIIAMSLLMRYRSQEDDTFTGKVQAALRNQFGGHAVEKV</sequence>
<dbReference type="STRING" id="89784.SAMN04489725_11226"/>
<dbReference type="PANTHER" id="PTHR11811">
    <property type="entry name" value="6-PHOSPHOGLUCONATE DEHYDROGENASE"/>
    <property type="match status" value="1"/>
</dbReference>
<protein>
    <submittedName>
        <fullName evidence="6">6-phosphogluconate dehydrogenase (Decarboxylating)</fullName>
    </submittedName>
</protein>
<dbReference type="EMBL" id="BSRA01000010">
    <property type="protein sequence ID" value="GLV14266.1"/>
    <property type="molecule type" value="Genomic_DNA"/>
</dbReference>
<dbReference type="InterPro" id="IPR006183">
    <property type="entry name" value="Pgluconate_DH"/>
</dbReference>
<dbReference type="NCBIfam" id="TIGR00872">
    <property type="entry name" value="gnd_rel"/>
    <property type="match status" value="1"/>
</dbReference>
<evidence type="ECO:0000256" key="2">
    <source>
        <dbReference type="ARBA" id="ARBA00023002"/>
    </source>
</evidence>
<dbReference type="Proteomes" id="UP001157137">
    <property type="component" value="Unassembled WGS sequence"/>
</dbReference>
<dbReference type="InterPro" id="IPR006114">
    <property type="entry name" value="6PGDH_C"/>
</dbReference>
<comment type="similarity">
    <text evidence="1">Belongs to the 6-phosphogluconate dehydrogenase family.</text>
</comment>
<evidence type="ECO:0000259" key="4">
    <source>
        <dbReference type="SMART" id="SM01350"/>
    </source>
</evidence>
<organism evidence="6 7">
    <name type="scientific">Alicyclobacillus hesperidum</name>
    <dbReference type="NCBI Taxonomy" id="89784"/>
    <lineage>
        <taxon>Bacteria</taxon>
        <taxon>Bacillati</taxon>
        <taxon>Bacillota</taxon>
        <taxon>Bacilli</taxon>
        <taxon>Bacillales</taxon>
        <taxon>Alicyclobacillaceae</taxon>
        <taxon>Alicyclobacillus</taxon>
    </lineage>
</organism>
<dbReference type="NCBIfam" id="NF007161">
    <property type="entry name" value="PRK09599.1"/>
    <property type="match status" value="1"/>
</dbReference>
<dbReference type="InterPro" id="IPR004849">
    <property type="entry name" value="6DGDH_YqeC"/>
</dbReference>
<dbReference type="Gene3D" id="3.40.50.720">
    <property type="entry name" value="NAD(P)-binding Rossmann-like Domain"/>
    <property type="match status" value="1"/>
</dbReference>
<dbReference type="PRINTS" id="PR00076">
    <property type="entry name" value="6PGDHDRGNASE"/>
</dbReference>
<dbReference type="Pfam" id="PF00393">
    <property type="entry name" value="6PGD"/>
    <property type="match status" value="1"/>
</dbReference>
<dbReference type="GO" id="GO:0004616">
    <property type="term" value="F:phosphogluconate dehydrogenase (decarboxylating) activity"/>
    <property type="evidence" value="ECO:0007669"/>
    <property type="project" value="InterPro"/>
</dbReference>
<reference evidence="5" key="3">
    <citation type="submission" date="2023-02" db="EMBL/GenBank/DDBJ databases">
        <title>Proposal of a novel subspecies: Alicyclobacillus hesperidum subspecies aegle.</title>
        <authorList>
            <person name="Goto K."/>
            <person name="Fujii T."/>
            <person name="Yasui K."/>
            <person name="Mochida K."/>
            <person name="Kato-Tanaka Y."/>
            <person name="Morohoshi S."/>
            <person name="An S.Y."/>
            <person name="Kasai H."/>
            <person name="Yokota A."/>
        </authorList>
    </citation>
    <scope>NUCLEOTIDE SEQUENCE</scope>
    <source>
        <strain evidence="5">DSM 12766</strain>
    </source>
</reference>
<dbReference type="SMART" id="SM01350">
    <property type="entry name" value="6PGD"/>
    <property type="match status" value="1"/>
</dbReference>